<dbReference type="InterPro" id="IPR001611">
    <property type="entry name" value="Leu-rich_rpt"/>
</dbReference>
<dbReference type="InterPro" id="IPR003591">
    <property type="entry name" value="Leu-rich_rpt_typical-subtyp"/>
</dbReference>
<keyword evidence="2" id="KW-0677">Repeat</keyword>
<keyword evidence="3" id="KW-1185">Reference proteome</keyword>
<gene>
    <name evidence="4" type="primary">LOC115228875</name>
</gene>
<dbReference type="PANTHER" id="PTHR24366">
    <property type="entry name" value="IG(IMMUNOGLOBULIN) AND LRR(LEUCINE RICH REPEAT) DOMAINS"/>
    <property type="match status" value="1"/>
</dbReference>
<evidence type="ECO:0000256" key="1">
    <source>
        <dbReference type="ARBA" id="ARBA00022614"/>
    </source>
</evidence>
<keyword evidence="1" id="KW-0433">Leucine-rich repeat</keyword>
<dbReference type="SMART" id="SM00369">
    <property type="entry name" value="LRR_TYP"/>
    <property type="match status" value="4"/>
</dbReference>
<sequence length="414" mass="47139">ELGDNNLNEIKTGTLKSLPSLTTLSLWGNAIKEISAETFQNLKSLSTLNLRNNIIAEIKPDTFQSLSRLKILNLGGNNIKEIKTGTFQHLTRLIYLYLRNNRIQNFEDGTFLFLPSLTKIDLKENRDMRCGCHLPALVNYVNRTFNIDLNVQGECQTDPGNNQNKIIPIMEFSQCQNYSLFQRNLQCQTCSRMTCSASDVRSCPEAEPVCRRELSLDGVTLKFEKSCSTYRKCLEDIRNNTFTCNKWTSGTSCVACCTGNLCNKNNFIGSNNSFVFHLIFNSILKKSNEDIARSMEHELSYLTGTFEVAYCGSEKNSEVFTINCTVPRTITKDQIFKQVSETFKTSQTLRDLGLQQRNTELFDEMFCNEDSTTTSNNTFHWPMTKIGTSVTIPCHANVATRYWFVSIVLFHIKL</sequence>
<dbReference type="KEGG" id="osn:115228875"/>
<evidence type="ECO:0000256" key="2">
    <source>
        <dbReference type="ARBA" id="ARBA00022737"/>
    </source>
</evidence>
<proteinExistence type="predicted"/>
<dbReference type="PANTHER" id="PTHR24366:SF170">
    <property type="entry name" value="RE50361P"/>
    <property type="match status" value="1"/>
</dbReference>
<dbReference type="SUPFAM" id="SSF52058">
    <property type="entry name" value="L domain-like"/>
    <property type="match status" value="1"/>
</dbReference>
<dbReference type="InterPro" id="IPR032675">
    <property type="entry name" value="LRR_dom_sf"/>
</dbReference>
<accession>A0A7E6EJ74</accession>
<dbReference type="RefSeq" id="XP_036354932.1">
    <property type="nucleotide sequence ID" value="XM_036499039.1"/>
</dbReference>
<dbReference type="Proteomes" id="UP000515154">
    <property type="component" value="Unplaced"/>
</dbReference>
<evidence type="ECO:0000313" key="4">
    <source>
        <dbReference type="RefSeq" id="XP_036354932.1"/>
    </source>
</evidence>
<dbReference type="AlphaFoldDB" id="A0A7E6EJ74"/>
<feature type="non-terminal residue" evidence="4">
    <location>
        <position position="1"/>
    </location>
</feature>
<protein>
    <submittedName>
        <fullName evidence="4">Slit homolog 1 protein-like</fullName>
    </submittedName>
</protein>
<reference evidence="4" key="1">
    <citation type="submission" date="2025-08" db="UniProtKB">
        <authorList>
            <consortium name="RefSeq"/>
        </authorList>
    </citation>
    <scope>IDENTIFICATION</scope>
</reference>
<name>A0A7E6EJ74_9MOLL</name>
<dbReference type="Pfam" id="PF13855">
    <property type="entry name" value="LRR_8"/>
    <property type="match status" value="1"/>
</dbReference>
<organism evidence="3 4">
    <name type="scientific">Octopus sinensis</name>
    <name type="common">East Asian common octopus</name>
    <dbReference type="NCBI Taxonomy" id="2607531"/>
    <lineage>
        <taxon>Eukaryota</taxon>
        <taxon>Metazoa</taxon>
        <taxon>Spiralia</taxon>
        <taxon>Lophotrochozoa</taxon>
        <taxon>Mollusca</taxon>
        <taxon>Cephalopoda</taxon>
        <taxon>Coleoidea</taxon>
        <taxon>Octopodiformes</taxon>
        <taxon>Octopoda</taxon>
        <taxon>Incirrata</taxon>
        <taxon>Octopodidae</taxon>
        <taxon>Octopus</taxon>
    </lineage>
</organism>
<dbReference type="PROSITE" id="PS51450">
    <property type="entry name" value="LRR"/>
    <property type="match status" value="4"/>
</dbReference>
<evidence type="ECO:0000313" key="3">
    <source>
        <dbReference type="Proteomes" id="UP000515154"/>
    </source>
</evidence>
<dbReference type="Gene3D" id="3.80.10.10">
    <property type="entry name" value="Ribonuclease Inhibitor"/>
    <property type="match status" value="1"/>
</dbReference>